<sequence length="35" mass="3827">MSSDSKSAMSIFIPRMDSAVPLMELSRELAKATPK</sequence>
<accession>H0EYV9</accession>
<organism evidence="1 2">
    <name type="scientific">Glarea lozoyensis (strain ATCC 74030 / MF5533)</name>
    <dbReference type="NCBI Taxonomy" id="1104152"/>
    <lineage>
        <taxon>Eukaryota</taxon>
        <taxon>Fungi</taxon>
        <taxon>Dikarya</taxon>
        <taxon>Ascomycota</taxon>
        <taxon>Pezizomycotina</taxon>
        <taxon>Leotiomycetes</taxon>
        <taxon>Helotiales</taxon>
        <taxon>Helotiaceae</taxon>
        <taxon>Glarea</taxon>
    </lineage>
</organism>
<dbReference type="AlphaFoldDB" id="H0EYV9"/>
<gene>
    <name evidence="1" type="ORF">M7I_8020</name>
</gene>
<dbReference type="EMBL" id="AGUE01000258">
    <property type="protein sequence ID" value="EHK96312.1"/>
    <property type="molecule type" value="Genomic_DNA"/>
</dbReference>
<keyword evidence="2" id="KW-1185">Reference proteome</keyword>
<dbReference type="HOGENOM" id="CLU_3368615_0_0_1"/>
<comment type="caution">
    <text evidence="1">The sequence shown here is derived from an EMBL/GenBank/DDBJ whole genome shotgun (WGS) entry which is preliminary data.</text>
</comment>
<name>H0EYV9_GLAL7</name>
<protein>
    <submittedName>
        <fullName evidence="1">Uncharacterized protein</fullName>
    </submittedName>
</protein>
<reference evidence="1 2" key="1">
    <citation type="journal article" date="2012" name="Eukaryot. Cell">
        <title>Genome sequence of the fungus Glarea lozoyensis: the first genome sequence of a species from the Helotiaceae family.</title>
        <authorList>
            <person name="Youssar L."/>
            <person name="Gruening B.A."/>
            <person name="Erxleben A."/>
            <person name="Guenther S."/>
            <person name="Huettel W."/>
        </authorList>
    </citation>
    <scope>NUCLEOTIDE SEQUENCE [LARGE SCALE GENOMIC DNA]</scope>
    <source>
        <strain evidence="2">ATCC 74030 / MF5533</strain>
    </source>
</reference>
<dbReference type="Proteomes" id="UP000005446">
    <property type="component" value="Unassembled WGS sequence"/>
</dbReference>
<evidence type="ECO:0000313" key="2">
    <source>
        <dbReference type="Proteomes" id="UP000005446"/>
    </source>
</evidence>
<dbReference type="InParanoid" id="H0EYV9"/>
<proteinExistence type="predicted"/>
<evidence type="ECO:0000313" key="1">
    <source>
        <dbReference type="EMBL" id="EHK96312.1"/>
    </source>
</evidence>